<dbReference type="InterPro" id="IPR038084">
    <property type="entry name" value="PduO/GlcC-like_sf"/>
</dbReference>
<reference evidence="1 2" key="1">
    <citation type="submission" date="2019-05" db="EMBL/GenBank/DDBJ databases">
        <title>Complete genome sequencing of Anaerostipes rhamnosivorans.</title>
        <authorList>
            <person name="Bui T.P.N."/>
            <person name="de Vos W.M."/>
        </authorList>
    </citation>
    <scope>NUCLEOTIDE SEQUENCE [LARGE SCALE GENOMIC DNA]</scope>
    <source>
        <strain evidence="1 2">1y2</strain>
    </source>
</reference>
<name>A0A4V1EGG2_9FIRM</name>
<dbReference type="NCBIfam" id="NF002696">
    <property type="entry name" value="PRK02487.1-5"/>
    <property type="match status" value="1"/>
</dbReference>
<evidence type="ECO:0000313" key="2">
    <source>
        <dbReference type="Proteomes" id="UP000298653"/>
    </source>
</evidence>
<accession>A0A4V1EGG2</accession>
<dbReference type="OrthoDB" id="9815315at2"/>
<dbReference type="PANTHER" id="PTHR28255:SF1">
    <property type="entry name" value="UPF0303 PROTEIN YBR137W"/>
    <property type="match status" value="1"/>
</dbReference>
<sequence length="156" mass="17880">MNIEDQIRQIEQDRKEVIQPCFSYEKAYKVGMAMYEKALEKKLPIVISITMNRHQIFYAALDGTSSDNDNWVKRKENTVYYFEKSSYEMSLYMQLKQDTMQNRYGLPASEYAAAGGCVPIVVEGAGLVGTIGISGLKQNEDHDFVMETLKEAKQRK</sequence>
<evidence type="ECO:0000313" key="1">
    <source>
        <dbReference type="EMBL" id="QCP35970.1"/>
    </source>
</evidence>
<dbReference type="Gene3D" id="3.30.450.150">
    <property type="entry name" value="Haem-degrading domain"/>
    <property type="match status" value="1"/>
</dbReference>
<protein>
    <submittedName>
        <fullName evidence="1">Uncharacterized protein</fullName>
    </submittedName>
</protein>
<dbReference type="SUPFAM" id="SSF143744">
    <property type="entry name" value="GlcG-like"/>
    <property type="match status" value="1"/>
</dbReference>
<gene>
    <name evidence="1" type="ORF">AR1Y2_2516</name>
</gene>
<dbReference type="Proteomes" id="UP000298653">
    <property type="component" value="Chromosome"/>
</dbReference>
<dbReference type="KEGG" id="arf:AR1Y2_2516"/>
<organism evidence="1 2">
    <name type="scientific">Anaerostipes rhamnosivorans</name>
    <dbReference type="NCBI Taxonomy" id="1229621"/>
    <lineage>
        <taxon>Bacteria</taxon>
        <taxon>Bacillati</taxon>
        <taxon>Bacillota</taxon>
        <taxon>Clostridia</taxon>
        <taxon>Lachnospirales</taxon>
        <taxon>Lachnospiraceae</taxon>
        <taxon>Anaerostipes</taxon>
    </lineage>
</organism>
<dbReference type="EMBL" id="CP040058">
    <property type="protein sequence ID" value="QCP35970.1"/>
    <property type="molecule type" value="Genomic_DNA"/>
</dbReference>
<dbReference type="Pfam" id="PF03928">
    <property type="entry name" value="HbpS-like"/>
    <property type="match status" value="1"/>
</dbReference>
<dbReference type="InterPro" id="IPR005624">
    <property type="entry name" value="PduO/GlcC-like"/>
</dbReference>
<dbReference type="PANTHER" id="PTHR28255">
    <property type="match status" value="1"/>
</dbReference>
<dbReference type="GO" id="GO:0006620">
    <property type="term" value="P:post-translational protein targeting to endoplasmic reticulum membrane"/>
    <property type="evidence" value="ECO:0007669"/>
    <property type="project" value="TreeGrafter"/>
</dbReference>
<dbReference type="GO" id="GO:0072380">
    <property type="term" value="C:TRC complex"/>
    <property type="evidence" value="ECO:0007669"/>
    <property type="project" value="TreeGrafter"/>
</dbReference>
<keyword evidence="2" id="KW-1185">Reference proteome</keyword>
<dbReference type="AlphaFoldDB" id="A0A4V1EGG2"/>
<dbReference type="InterPro" id="IPR010371">
    <property type="entry name" value="YBR137W-like"/>
</dbReference>
<proteinExistence type="predicted"/>
<dbReference type="PIRSF" id="PIRSF008757">
    <property type="entry name" value="UCP008757"/>
    <property type="match status" value="1"/>
</dbReference>
<dbReference type="RefSeq" id="WP_137329264.1">
    <property type="nucleotide sequence ID" value="NZ_CP040058.1"/>
</dbReference>